<name>W4VGZ8_9BACI</name>
<dbReference type="GO" id="GO:0030288">
    <property type="term" value="C:outer membrane-bounded periplasmic space"/>
    <property type="evidence" value="ECO:0007669"/>
    <property type="project" value="TreeGrafter"/>
</dbReference>
<evidence type="ECO:0000313" key="7">
    <source>
        <dbReference type="Proteomes" id="UP000019102"/>
    </source>
</evidence>
<dbReference type="STRING" id="1298598.JCM21714_1084"/>
<keyword evidence="3" id="KW-0813">Transport</keyword>
<organism evidence="6 7">
    <name type="scientific">Gracilibacillus boraciitolerans JCM 21714</name>
    <dbReference type="NCBI Taxonomy" id="1298598"/>
    <lineage>
        <taxon>Bacteria</taxon>
        <taxon>Bacillati</taxon>
        <taxon>Bacillota</taxon>
        <taxon>Bacilli</taxon>
        <taxon>Bacillales</taxon>
        <taxon>Bacillaceae</taxon>
        <taxon>Gracilibacillus</taxon>
    </lineage>
</organism>
<evidence type="ECO:0000259" key="5">
    <source>
        <dbReference type="PROSITE" id="PS50983"/>
    </source>
</evidence>
<sequence>MPLEQVLSYQPDLLILSTVDSMTGQLTDYEEIAPTYVFKPEDHNDIRQQIKIIGEIVGKSDEAEARLNEYDSKVTEAKEQLVNTVGDETVAIIWVAGDQYFMFEQDRHAAKVLYEELGLTPSALTVELGAAEANWNPISLEKLAELEADHLFLLAEEGVTGVDALENSSVYQNLKAVQNDHVYHYTDPSNWTNKGIIAYEKTIEDVTEAFNN</sequence>
<reference evidence="6 7" key="1">
    <citation type="journal article" date="2014" name="Genome Announc.">
        <title>Draft Genome Sequence of the Boron-Tolerant and Moderately Halotolerant Bacterium Gracilibacillus boraciitolerans JCM 21714T.</title>
        <authorList>
            <person name="Ahmed I."/>
            <person name="Oshima K."/>
            <person name="Suda W."/>
            <person name="Kitamura K."/>
            <person name="Iida T."/>
            <person name="Ohmori Y."/>
            <person name="Fujiwara T."/>
            <person name="Hattori M."/>
            <person name="Ohkuma M."/>
        </authorList>
    </citation>
    <scope>NUCLEOTIDE SEQUENCE [LARGE SCALE GENOMIC DNA]</scope>
    <source>
        <strain evidence="6 7">JCM 21714</strain>
    </source>
</reference>
<dbReference type="SUPFAM" id="SSF53807">
    <property type="entry name" value="Helical backbone' metal receptor"/>
    <property type="match status" value="1"/>
</dbReference>
<comment type="subcellular location">
    <subcellularLocation>
        <location evidence="1">Cell membrane</location>
        <topology evidence="1">Lipid-anchor</topology>
    </subcellularLocation>
</comment>
<gene>
    <name evidence="6" type="ORF">JCM21714_1084</name>
</gene>
<dbReference type="PANTHER" id="PTHR30532:SF26">
    <property type="entry name" value="IRON(3+)-HYDROXAMATE-BINDING PROTEIN FHUD"/>
    <property type="match status" value="1"/>
</dbReference>
<dbReference type="GO" id="GO:1901678">
    <property type="term" value="P:iron coordination entity transport"/>
    <property type="evidence" value="ECO:0007669"/>
    <property type="project" value="UniProtKB-ARBA"/>
</dbReference>
<comment type="similarity">
    <text evidence="2">Belongs to the bacterial solute-binding protein 8 family.</text>
</comment>
<keyword evidence="4" id="KW-0732">Signal</keyword>
<proteinExistence type="inferred from homology"/>
<dbReference type="EMBL" id="BAVS01000003">
    <property type="protein sequence ID" value="GAE92103.1"/>
    <property type="molecule type" value="Genomic_DNA"/>
</dbReference>
<dbReference type="PROSITE" id="PS50983">
    <property type="entry name" value="FE_B12_PBP"/>
    <property type="match status" value="1"/>
</dbReference>
<evidence type="ECO:0000256" key="1">
    <source>
        <dbReference type="ARBA" id="ARBA00004193"/>
    </source>
</evidence>
<comment type="caution">
    <text evidence="6">The sequence shown here is derived from an EMBL/GenBank/DDBJ whole genome shotgun (WGS) entry which is preliminary data.</text>
</comment>
<evidence type="ECO:0000313" key="6">
    <source>
        <dbReference type="EMBL" id="GAE92103.1"/>
    </source>
</evidence>
<keyword evidence="7" id="KW-1185">Reference proteome</keyword>
<feature type="domain" description="Fe/B12 periplasmic-binding" evidence="5">
    <location>
        <begin position="1"/>
        <end position="212"/>
    </location>
</feature>
<accession>W4VGZ8</accession>
<dbReference type="Gene3D" id="3.40.50.1980">
    <property type="entry name" value="Nitrogenase molybdenum iron protein domain"/>
    <property type="match status" value="2"/>
</dbReference>
<dbReference type="AlphaFoldDB" id="W4VGZ8"/>
<dbReference type="InterPro" id="IPR051313">
    <property type="entry name" value="Bact_iron-sidero_bind"/>
</dbReference>
<dbReference type="Proteomes" id="UP000019102">
    <property type="component" value="Unassembled WGS sequence"/>
</dbReference>
<dbReference type="InterPro" id="IPR002491">
    <property type="entry name" value="ABC_transptr_periplasmic_BD"/>
</dbReference>
<dbReference type="Pfam" id="PF01497">
    <property type="entry name" value="Peripla_BP_2"/>
    <property type="match status" value="1"/>
</dbReference>
<dbReference type="GO" id="GO:0005886">
    <property type="term" value="C:plasma membrane"/>
    <property type="evidence" value="ECO:0007669"/>
    <property type="project" value="UniProtKB-SubCell"/>
</dbReference>
<evidence type="ECO:0000256" key="4">
    <source>
        <dbReference type="ARBA" id="ARBA00022729"/>
    </source>
</evidence>
<evidence type="ECO:0000256" key="2">
    <source>
        <dbReference type="ARBA" id="ARBA00008814"/>
    </source>
</evidence>
<dbReference type="PANTHER" id="PTHR30532">
    <property type="entry name" value="IRON III DICITRATE-BINDING PERIPLASMIC PROTEIN"/>
    <property type="match status" value="1"/>
</dbReference>
<dbReference type="eggNOG" id="COG0614">
    <property type="taxonomic scope" value="Bacteria"/>
</dbReference>
<evidence type="ECO:0000256" key="3">
    <source>
        <dbReference type="ARBA" id="ARBA00022448"/>
    </source>
</evidence>
<protein>
    <submittedName>
        <fullName evidence="6">Ferrichrome-binding periplasmic protein</fullName>
    </submittedName>
</protein>